<dbReference type="InterPro" id="IPR000917">
    <property type="entry name" value="Sulfatase_N"/>
</dbReference>
<proteinExistence type="predicted"/>
<evidence type="ECO:0000256" key="1">
    <source>
        <dbReference type="ARBA" id="ARBA00004651"/>
    </source>
</evidence>
<reference evidence="9" key="1">
    <citation type="journal article" date="2019" name="Int. J. Syst. Evol. Microbiol.">
        <title>The Global Catalogue of Microorganisms (GCM) 10K type strain sequencing project: providing services to taxonomists for standard genome sequencing and annotation.</title>
        <authorList>
            <consortium name="The Broad Institute Genomics Platform"/>
            <consortium name="The Broad Institute Genome Sequencing Center for Infectious Disease"/>
            <person name="Wu L."/>
            <person name="Ma J."/>
        </authorList>
    </citation>
    <scope>NUCLEOTIDE SEQUENCE [LARGE SCALE GENOMIC DNA]</scope>
    <source>
        <strain evidence="9">KCTC 23701</strain>
    </source>
</reference>
<evidence type="ECO:0000256" key="5">
    <source>
        <dbReference type="ARBA" id="ARBA00023136"/>
    </source>
</evidence>
<dbReference type="PANTHER" id="PTHR47371:SF3">
    <property type="entry name" value="PHOSPHOGLYCEROL TRANSFERASE I"/>
    <property type="match status" value="1"/>
</dbReference>
<evidence type="ECO:0000313" key="9">
    <source>
        <dbReference type="Proteomes" id="UP000604737"/>
    </source>
</evidence>
<dbReference type="SUPFAM" id="SSF53649">
    <property type="entry name" value="Alkaline phosphatase-like"/>
    <property type="match status" value="1"/>
</dbReference>
<dbReference type="InterPro" id="IPR017850">
    <property type="entry name" value="Alkaline_phosphatase_core_sf"/>
</dbReference>
<sequence length="554" mass="61193">MQAARLRHWGLKLAVLAGPYALLLAGRLLIDSDFAPPRLLFSLLVYLTLAIVLNRWAAVGAVIGLEGFLSHANWAKESLTGETLVARDVLEVSQGASLSSYLGWEMAAFATLFVVALAIGVWKRPRFSWWRLAAGLVLPLMLGVRLADSGSAGKAVNSVLSDVFNAHYLSYNFNENAKQNGILAHLYFTAESIKLPQRGPHAFYDNPSATLDPAPGPDVALILCEACFTTTDDRFRTAIADLGKRGFVQSTAISPVYGGGTSEAEFELLAGLSSQVLPGVDYQNFGPDYRDGAESLISRFRGAGYHTAGIHNFYGSFWKRDTVYKHFGFDEQHFVETMAWHTRTWPSDALLYQRALDVYAAQPAKKKQFMFLVTVMTHGAYRSSDDGETDYRTRLTAAVKEMEGFVAELEKRAKKRKRPLTVIVVGDHKPSLTSVFYRKGIFDPHYFRTTGTSNGDFRFAFKLTPAQYRVRGEVPVFIKATGKGNADPAAMAARVAERPMFCLSSEVARLAGGEDRFWPTLAGLCERSPDALAKHGKAAWQAVFPLPLYAERLF</sequence>
<dbReference type="Pfam" id="PF00884">
    <property type="entry name" value="Sulfatase"/>
    <property type="match status" value="1"/>
</dbReference>
<dbReference type="RefSeq" id="WP_189460909.1">
    <property type="nucleotide sequence ID" value="NZ_BMYO01000006.1"/>
</dbReference>
<comment type="caution">
    <text evidence="8">The sequence shown here is derived from an EMBL/GenBank/DDBJ whole genome shotgun (WGS) entry which is preliminary data.</text>
</comment>
<feature type="transmembrane region" description="Helical" evidence="6">
    <location>
        <begin position="101"/>
        <end position="122"/>
    </location>
</feature>
<evidence type="ECO:0000256" key="4">
    <source>
        <dbReference type="ARBA" id="ARBA00022989"/>
    </source>
</evidence>
<keyword evidence="2" id="KW-1003">Cell membrane</keyword>
<dbReference type="EMBL" id="BMYO01000006">
    <property type="protein sequence ID" value="GHD64202.1"/>
    <property type="molecule type" value="Genomic_DNA"/>
</dbReference>
<keyword evidence="3 6" id="KW-0812">Transmembrane</keyword>
<dbReference type="Proteomes" id="UP000604737">
    <property type="component" value="Unassembled WGS sequence"/>
</dbReference>
<comment type="subcellular location">
    <subcellularLocation>
        <location evidence="1">Cell membrane</location>
        <topology evidence="1">Multi-pass membrane protein</topology>
    </subcellularLocation>
</comment>
<feature type="transmembrane region" description="Helical" evidence="6">
    <location>
        <begin position="129"/>
        <end position="147"/>
    </location>
</feature>
<keyword evidence="4 6" id="KW-1133">Transmembrane helix</keyword>
<dbReference type="InterPro" id="IPR050448">
    <property type="entry name" value="OpgB/LTA_synthase_biosynth"/>
</dbReference>
<keyword evidence="5 6" id="KW-0472">Membrane</keyword>
<evidence type="ECO:0000313" key="8">
    <source>
        <dbReference type="EMBL" id="GHD64202.1"/>
    </source>
</evidence>
<feature type="transmembrane region" description="Helical" evidence="6">
    <location>
        <begin position="39"/>
        <end position="65"/>
    </location>
</feature>
<evidence type="ECO:0000256" key="3">
    <source>
        <dbReference type="ARBA" id="ARBA00022692"/>
    </source>
</evidence>
<accession>A0ABQ3H2L4</accession>
<dbReference type="PANTHER" id="PTHR47371">
    <property type="entry name" value="LIPOTEICHOIC ACID SYNTHASE"/>
    <property type="match status" value="1"/>
</dbReference>
<feature type="domain" description="Sulfatase N-terminal" evidence="7">
    <location>
        <begin position="252"/>
        <end position="448"/>
    </location>
</feature>
<protein>
    <recommendedName>
        <fullName evidence="7">Sulfatase N-terminal domain-containing protein</fullName>
    </recommendedName>
</protein>
<evidence type="ECO:0000256" key="6">
    <source>
        <dbReference type="SAM" id="Phobius"/>
    </source>
</evidence>
<evidence type="ECO:0000256" key="2">
    <source>
        <dbReference type="ARBA" id="ARBA00022475"/>
    </source>
</evidence>
<feature type="transmembrane region" description="Helical" evidence="6">
    <location>
        <begin position="12"/>
        <end position="30"/>
    </location>
</feature>
<keyword evidence="9" id="KW-1185">Reference proteome</keyword>
<dbReference type="CDD" id="cd16015">
    <property type="entry name" value="LTA_synthase"/>
    <property type="match status" value="1"/>
</dbReference>
<name>A0ABQ3H2L4_9NEIS</name>
<gene>
    <name evidence="8" type="ORF">GCM10007350_22740</name>
</gene>
<organism evidence="8 9">
    <name type="scientific">Jeongeupia chitinilytica</name>
    <dbReference type="NCBI Taxonomy" id="1041641"/>
    <lineage>
        <taxon>Bacteria</taxon>
        <taxon>Pseudomonadati</taxon>
        <taxon>Pseudomonadota</taxon>
        <taxon>Betaproteobacteria</taxon>
        <taxon>Neisseriales</taxon>
        <taxon>Chitinibacteraceae</taxon>
        <taxon>Jeongeupia</taxon>
    </lineage>
</organism>
<dbReference type="Gene3D" id="3.40.720.10">
    <property type="entry name" value="Alkaline Phosphatase, subunit A"/>
    <property type="match status" value="1"/>
</dbReference>
<evidence type="ECO:0000259" key="7">
    <source>
        <dbReference type="Pfam" id="PF00884"/>
    </source>
</evidence>